<name>A0AAU9Q501_9VIBR</name>
<evidence type="ECO:0000313" key="2">
    <source>
        <dbReference type="EMBL" id="CAH1528864.1"/>
    </source>
</evidence>
<keyword evidence="1" id="KW-0472">Membrane</keyword>
<organism evidence="2 3">
    <name type="scientific">Vibrio owensii</name>
    <dbReference type="NCBI Taxonomy" id="696485"/>
    <lineage>
        <taxon>Bacteria</taxon>
        <taxon>Pseudomonadati</taxon>
        <taxon>Pseudomonadota</taxon>
        <taxon>Gammaproteobacteria</taxon>
        <taxon>Vibrionales</taxon>
        <taxon>Vibrionaceae</taxon>
        <taxon>Vibrio</taxon>
    </lineage>
</organism>
<dbReference type="RefSeq" id="WP_409931046.1">
    <property type="nucleotide sequence ID" value="NZ_CAKMTQ010000015.1"/>
</dbReference>
<comment type="caution">
    <text evidence="2">The sequence shown here is derived from an EMBL/GenBank/DDBJ whole genome shotgun (WGS) entry which is preliminary data.</text>
</comment>
<gene>
    <name evidence="2" type="ORF">THF1D04_220061</name>
</gene>
<keyword evidence="1" id="KW-0812">Transmembrane</keyword>
<proteinExistence type="predicted"/>
<evidence type="ECO:0000313" key="3">
    <source>
        <dbReference type="Proteomes" id="UP001295420"/>
    </source>
</evidence>
<dbReference type="AlphaFoldDB" id="A0AAU9Q501"/>
<dbReference type="EMBL" id="CAKMTQ010000015">
    <property type="protein sequence ID" value="CAH1528864.1"/>
    <property type="molecule type" value="Genomic_DNA"/>
</dbReference>
<keyword evidence="1" id="KW-1133">Transmembrane helix</keyword>
<dbReference type="Proteomes" id="UP001295420">
    <property type="component" value="Unassembled WGS sequence"/>
</dbReference>
<sequence>MEIQFSIGLALGAVIAAIINIYFNYQSDKKKETQRRLDSANVVIGELLNVVAHYTQYKTLDLRIVDGDERDITKLKFELKSQIYGDFLAVSNVEYVSFLPPEQVRNLYQLSTRIRNTDLLISEFIDRCTNPEMVQIMNLDYITNMTCLWGMLKMRRQEFCITLRVSNLNLSISFQKT</sequence>
<reference evidence="2" key="1">
    <citation type="submission" date="2022-01" db="EMBL/GenBank/DDBJ databases">
        <authorList>
            <person name="Lagorce A."/>
        </authorList>
    </citation>
    <scope>NUCLEOTIDE SEQUENCE</scope>
    <source>
        <strain evidence="2">Th15_F1_D04</strain>
    </source>
</reference>
<accession>A0AAU9Q501</accession>
<protein>
    <submittedName>
        <fullName evidence="2">Uncharacterized protein</fullName>
    </submittedName>
</protein>
<feature type="transmembrane region" description="Helical" evidence="1">
    <location>
        <begin position="6"/>
        <end position="25"/>
    </location>
</feature>
<evidence type="ECO:0000256" key="1">
    <source>
        <dbReference type="SAM" id="Phobius"/>
    </source>
</evidence>